<dbReference type="Pfam" id="PF07729">
    <property type="entry name" value="FCD"/>
    <property type="match status" value="1"/>
</dbReference>
<dbReference type="SMART" id="SM00895">
    <property type="entry name" value="FCD"/>
    <property type="match status" value="1"/>
</dbReference>
<keyword evidence="6" id="KW-1185">Reference proteome</keyword>
<evidence type="ECO:0000259" key="4">
    <source>
        <dbReference type="PROSITE" id="PS50949"/>
    </source>
</evidence>
<dbReference type="InterPro" id="IPR036388">
    <property type="entry name" value="WH-like_DNA-bd_sf"/>
</dbReference>
<evidence type="ECO:0000313" key="6">
    <source>
        <dbReference type="Proteomes" id="UP000035368"/>
    </source>
</evidence>
<keyword evidence="2" id="KW-0238">DNA-binding</keyword>
<dbReference type="SUPFAM" id="SSF46785">
    <property type="entry name" value="Winged helix' DNA-binding domain"/>
    <property type="match status" value="1"/>
</dbReference>
<dbReference type="GO" id="GO:0003700">
    <property type="term" value="F:DNA-binding transcription factor activity"/>
    <property type="evidence" value="ECO:0007669"/>
    <property type="project" value="InterPro"/>
</dbReference>
<dbReference type="InterPro" id="IPR000524">
    <property type="entry name" value="Tscrpt_reg_HTH_GntR"/>
</dbReference>
<dbReference type="EMBL" id="CP011541">
    <property type="protein sequence ID" value="AKK03721.1"/>
    <property type="molecule type" value="Genomic_DNA"/>
</dbReference>
<evidence type="ECO:0000256" key="2">
    <source>
        <dbReference type="ARBA" id="ARBA00023125"/>
    </source>
</evidence>
<protein>
    <submittedName>
        <fullName evidence="5">Transcriptional regulator</fullName>
    </submittedName>
</protein>
<reference evidence="5 6" key="1">
    <citation type="submission" date="2015-05" db="EMBL/GenBank/DDBJ databases">
        <title>Complete genome sequence of Corynebacterium epidermidicanis DSM 45586, isolated from the skin of a dog suffering from pruritus.</title>
        <authorList>
            <person name="Ruckert C."/>
            <person name="Albersmeier A."/>
            <person name="Winkler A."/>
            <person name="Tauch A."/>
        </authorList>
    </citation>
    <scope>NUCLEOTIDE SEQUENCE [LARGE SCALE GENOMIC DNA]</scope>
    <source>
        <strain evidence="5 6">DSM 45586</strain>
    </source>
</reference>
<name>A0A0G3GRA8_9CORY</name>
<evidence type="ECO:0000256" key="1">
    <source>
        <dbReference type="ARBA" id="ARBA00023015"/>
    </source>
</evidence>
<dbReference type="KEGG" id="cei:CEPID_09380"/>
<sequence>MKNHISRADSLTNQVMTHVRAAVADGSMSSGEWYSVYQLSQELGVSRSPVRDALLRLEEAGLITFARNRGFQIRETTAADVAEIFAIRLALEPAAARRAAELRTEAHVNTLQTLLDDMSMQASNKNAEAFFNLDQAFHGEILSAGSSLRSREIIDRLRISTRLIGVSTAGTSRTLEDIHREHEPIFLAIEAQYKEGAAEAMRAHLQTTGKLLLQQASPEMDAQQVSSFWAQYTD</sequence>
<gene>
    <name evidence="5" type="ORF">CEPID_09380</name>
</gene>
<accession>A0A0G3GRA8</accession>
<dbReference type="Gene3D" id="1.10.10.10">
    <property type="entry name" value="Winged helix-like DNA-binding domain superfamily/Winged helix DNA-binding domain"/>
    <property type="match status" value="1"/>
</dbReference>
<keyword evidence="3" id="KW-0804">Transcription</keyword>
<dbReference type="InterPro" id="IPR011711">
    <property type="entry name" value="GntR_C"/>
</dbReference>
<dbReference type="SMART" id="SM00345">
    <property type="entry name" value="HTH_GNTR"/>
    <property type="match status" value="1"/>
</dbReference>
<feature type="domain" description="HTH gntR-type" evidence="4">
    <location>
        <begin position="9"/>
        <end position="76"/>
    </location>
</feature>
<dbReference type="InterPro" id="IPR008920">
    <property type="entry name" value="TF_FadR/GntR_C"/>
</dbReference>
<dbReference type="Gene3D" id="1.20.120.530">
    <property type="entry name" value="GntR ligand-binding domain-like"/>
    <property type="match status" value="1"/>
</dbReference>
<proteinExistence type="predicted"/>
<organism evidence="5 6">
    <name type="scientific">Corynebacterium epidermidicanis</name>
    <dbReference type="NCBI Taxonomy" id="1050174"/>
    <lineage>
        <taxon>Bacteria</taxon>
        <taxon>Bacillati</taxon>
        <taxon>Actinomycetota</taxon>
        <taxon>Actinomycetes</taxon>
        <taxon>Mycobacteriales</taxon>
        <taxon>Corynebacteriaceae</taxon>
        <taxon>Corynebacterium</taxon>
    </lineage>
</organism>
<dbReference type="Proteomes" id="UP000035368">
    <property type="component" value="Chromosome"/>
</dbReference>
<evidence type="ECO:0000313" key="5">
    <source>
        <dbReference type="EMBL" id="AKK03721.1"/>
    </source>
</evidence>
<dbReference type="Pfam" id="PF00392">
    <property type="entry name" value="GntR"/>
    <property type="match status" value="1"/>
</dbReference>
<dbReference type="GO" id="GO:0003677">
    <property type="term" value="F:DNA binding"/>
    <property type="evidence" value="ECO:0007669"/>
    <property type="project" value="UniProtKB-KW"/>
</dbReference>
<dbReference type="PROSITE" id="PS50949">
    <property type="entry name" value="HTH_GNTR"/>
    <property type="match status" value="1"/>
</dbReference>
<dbReference type="PANTHER" id="PTHR43537">
    <property type="entry name" value="TRANSCRIPTIONAL REGULATOR, GNTR FAMILY"/>
    <property type="match status" value="1"/>
</dbReference>
<dbReference type="SUPFAM" id="SSF48008">
    <property type="entry name" value="GntR ligand-binding domain-like"/>
    <property type="match status" value="1"/>
</dbReference>
<evidence type="ECO:0000256" key="3">
    <source>
        <dbReference type="ARBA" id="ARBA00023163"/>
    </source>
</evidence>
<dbReference type="STRING" id="1050174.CEPID_09380"/>
<dbReference type="RefSeq" id="WP_047240704.1">
    <property type="nucleotide sequence ID" value="NZ_CP011541.1"/>
</dbReference>
<dbReference type="OrthoDB" id="3186208at2"/>
<dbReference type="AlphaFoldDB" id="A0A0G3GRA8"/>
<dbReference type="PANTHER" id="PTHR43537:SF24">
    <property type="entry name" value="GLUCONATE OPERON TRANSCRIPTIONAL REPRESSOR"/>
    <property type="match status" value="1"/>
</dbReference>
<keyword evidence="1" id="KW-0805">Transcription regulation</keyword>
<dbReference type="PATRIC" id="fig|1050174.4.peg.1887"/>
<dbReference type="InterPro" id="IPR036390">
    <property type="entry name" value="WH_DNA-bd_sf"/>
</dbReference>